<evidence type="ECO:0000313" key="2">
    <source>
        <dbReference type="EMBL" id="EMD81973.1"/>
    </source>
</evidence>
<feature type="region of interest" description="Disordered" evidence="1">
    <location>
        <begin position="1"/>
        <end position="26"/>
    </location>
</feature>
<evidence type="ECO:0000256" key="1">
    <source>
        <dbReference type="SAM" id="MobiDB-lite"/>
    </source>
</evidence>
<keyword evidence="3" id="KW-1185">Reference proteome</keyword>
<evidence type="ECO:0000313" key="3">
    <source>
        <dbReference type="Proteomes" id="UP000011717"/>
    </source>
</evidence>
<dbReference type="AlphaFoldDB" id="M2U2D2"/>
<dbReference type="Proteomes" id="UP000011717">
    <property type="component" value="Unassembled WGS sequence"/>
</dbReference>
<comment type="caution">
    <text evidence="2">The sequence shown here is derived from an EMBL/GenBank/DDBJ whole genome shotgun (WGS) entry which is preliminary data.</text>
</comment>
<accession>M2U2D2</accession>
<dbReference type="EMBL" id="AMRV01000011">
    <property type="protein sequence ID" value="EMD81973.1"/>
    <property type="molecule type" value="Genomic_DNA"/>
</dbReference>
<proteinExistence type="predicted"/>
<gene>
    <name evidence="2" type="ORF">C725_2629</name>
</gene>
<name>M2U2D2_9SPHN</name>
<sequence>MRDESKQQRQEDSGARAGEPVGGLPWAGTRSFDTLDEYLAYLDHGAAIGKPHYKEIEPDLFVLVPGKMTDAPKNDPITREALAQKLGFSESE</sequence>
<protein>
    <submittedName>
        <fullName evidence="2">Uncharacterized protein</fullName>
    </submittedName>
</protein>
<feature type="compositionally biased region" description="Basic and acidic residues" evidence="1">
    <location>
        <begin position="1"/>
        <end position="14"/>
    </location>
</feature>
<reference evidence="2 3" key="1">
    <citation type="journal article" date="2013" name="Genome Announc.">
        <title>Draft Genome Sequence of Strain JLT2015T, Belonging to the Family Sphingomonadaceae of the Alphaproteobacteria.</title>
        <authorList>
            <person name="Tang K."/>
            <person name="Liu K."/>
            <person name="Li S."/>
            <person name="Jiao N."/>
        </authorList>
    </citation>
    <scope>NUCLEOTIDE SEQUENCE [LARGE SCALE GENOMIC DNA]</scope>
    <source>
        <strain evidence="2 3">JLT2015</strain>
    </source>
</reference>
<organism evidence="2 3">
    <name type="scientific">Pacificimonas flava</name>
    <dbReference type="NCBI Taxonomy" id="1234595"/>
    <lineage>
        <taxon>Bacteria</taxon>
        <taxon>Pseudomonadati</taxon>
        <taxon>Pseudomonadota</taxon>
        <taxon>Alphaproteobacteria</taxon>
        <taxon>Sphingomonadales</taxon>
        <taxon>Sphingosinicellaceae</taxon>
        <taxon>Pacificimonas</taxon>
    </lineage>
</organism>